<evidence type="ECO:0000256" key="1">
    <source>
        <dbReference type="ARBA" id="ARBA00023125"/>
    </source>
</evidence>
<reference evidence="4 5" key="1">
    <citation type="submission" date="2023-02" db="EMBL/GenBank/DDBJ databases">
        <title>LHISI_Scaffold_Assembly.</title>
        <authorList>
            <person name="Stuart O.P."/>
            <person name="Cleave R."/>
            <person name="Magrath M.J.L."/>
            <person name="Mikheyev A.S."/>
        </authorList>
    </citation>
    <scope>NUCLEOTIDE SEQUENCE [LARGE SCALE GENOMIC DNA]</scope>
    <source>
        <strain evidence="4">Daus_M_001</strain>
        <tissue evidence="4">Leg muscle</tissue>
    </source>
</reference>
<keyword evidence="1" id="KW-0238">DNA-binding</keyword>
<dbReference type="Pfam" id="PF03184">
    <property type="entry name" value="DDE_1"/>
    <property type="match status" value="1"/>
</dbReference>
<keyword evidence="5" id="KW-1185">Reference proteome</keyword>
<evidence type="ECO:0000259" key="3">
    <source>
        <dbReference type="PROSITE" id="PS51253"/>
    </source>
</evidence>
<name>A0ABQ9IAG2_9NEOP</name>
<dbReference type="EMBL" id="JARBHB010000002">
    <property type="protein sequence ID" value="KAJ8893638.1"/>
    <property type="molecule type" value="Genomic_DNA"/>
</dbReference>
<dbReference type="PANTHER" id="PTHR19303:SF74">
    <property type="entry name" value="POGO TRANSPOSABLE ELEMENT WITH KRAB DOMAIN"/>
    <property type="match status" value="1"/>
</dbReference>
<evidence type="ECO:0000313" key="5">
    <source>
        <dbReference type="Proteomes" id="UP001159363"/>
    </source>
</evidence>
<evidence type="ECO:0000313" key="4">
    <source>
        <dbReference type="EMBL" id="KAJ8893638.1"/>
    </source>
</evidence>
<dbReference type="Proteomes" id="UP001159363">
    <property type="component" value="Chromosome 2"/>
</dbReference>
<dbReference type="InterPro" id="IPR006600">
    <property type="entry name" value="HTH_CenpB_DNA-bd_dom"/>
</dbReference>
<dbReference type="InterPro" id="IPR004875">
    <property type="entry name" value="DDE_SF_endonuclease_dom"/>
</dbReference>
<gene>
    <name evidence="4" type="ORF">PR048_006238</name>
</gene>
<protein>
    <recommendedName>
        <fullName evidence="3">HTH CENPB-type domain-containing protein</fullName>
    </recommendedName>
</protein>
<sequence length="383" mass="43474">MEQKVFNYAISMQELGFGLTVEQAKVMAFDVVEVFGRGHFFNKQKRRAGKKWWRNFKERYGFTLRVPEKLSAYGTSMGNPVMIDNYFNKLSETTKKLKIQDNLKDHVCNVDETGLVYVVKPNKVVAEIGKKFIHSRAYTERGETMTQVGCICANGTWIPPSIIFKGSRCNEAYNKDYLPNTQVHLSDRGWRTKELFLMWFQFFLDSTDGSPKPMLLLMDSHGAHITPQVTEFAKENDVHILTLPSHTAHILQPLDVGVYKALKSAWQKELNDYMAEHPTDKPNKQVFHNIFKVPFIKAMSDKNKKNAFRTCGIVPSDRTVTPKEKLVPSLLTERPVPEEVVPSDANSRLTTAETNPGIPSPPSPVDHILKLPTAGPRKEPTHG</sequence>
<evidence type="ECO:0000256" key="2">
    <source>
        <dbReference type="SAM" id="MobiDB-lite"/>
    </source>
</evidence>
<accession>A0ABQ9IAG2</accession>
<feature type="region of interest" description="Disordered" evidence="2">
    <location>
        <begin position="325"/>
        <end position="383"/>
    </location>
</feature>
<proteinExistence type="predicted"/>
<organism evidence="4 5">
    <name type="scientific">Dryococelus australis</name>
    <dbReference type="NCBI Taxonomy" id="614101"/>
    <lineage>
        <taxon>Eukaryota</taxon>
        <taxon>Metazoa</taxon>
        <taxon>Ecdysozoa</taxon>
        <taxon>Arthropoda</taxon>
        <taxon>Hexapoda</taxon>
        <taxon>Insecta</taxon>
        <taxon>Pterygota</taxon>
        <taxon>Neoptera</taxon>
        <taxon>Polyneoptera</taxon>
        <taxon>Phasmatodea</taxon>
        <taxon>Verophasmatodea</taxon>
        <taxon>Anareolatae</taxon>
        <taxon>Phasmatidae</taxon>
        <taxon>Eurycanthinae</taxon>
        <taxon>Dryococelus</taxon>
    </lineage>
</organism>
<comment type="caution">
    <text evidence="4">The sequence shown here is derived from an EMBL/GenBank/DDBJ whole genome shotgun (WGS) entry which is preliminary data.</text>
</comment>
<dbReference type="PANTHER" id="PTHR19303">
    <property type="entry name" value="TRANSPOSON"/>
    <property type="match status" value="1"/>
</dbReference>
<feature type="domain" description="HTH CENPB-type" evidence="3">
    <location>
        <begin position="1"/>
        <end position="66"/>
    </location>
</feature>
<dbReference type="InterPro" id="IPR050863">
    <property type="entry name" value="CenT-Element_Derived"/>
</dbReference>
<dbReference type="PROSITE" id="PS51253">
    <property type="entry name" value="HTH_CENPB"/>
    <property type="match status" value="1"/>
</dbReference>
<feature type="compositionally biased region" description="Polar residues" evidence="2">
    <location>
        <begin position="344"/>
        <end position="354"/>
    </location>
</feature>